<feature type="transmembrane region" description="Helical" evidence="5">
    <location>
        <begin position="36"/>
        <end position="55"/>
    </location>
</feature>
<keyword evidence="3 5" id="KW-1133">Transmembrane helix</keyword>
<proteinExistence type="predicted"/>
<dbReference type="Proteomes" id="UP000230282">
    <property type="component" value="Unassembled WGS sequence"/>
</dbReference>
<feature type="transmembrane region" description="Helical" evidence="5">
    <location>
        <begin position="92"/>
        <end position="119"/>
    </location>
</feature>
<keyword evidence="6" id="KW-0808">Transferase</keyword>
<gene>
    <name evidence="6" type="ORF">CVP04_00085</name>
</gene>
<evidence type="ECO:0000313" key="7">
    <source>
        <dbReference type="Proteomes" id="UP000230282"/>
    </source>
</evidence>
<evidence type="ECO:0000256" key="2">
    <source>
        <dbReference type="ARBA" id="ARBA00022692"/>
    </source>
</evidence>
<protein>
    <submittedName>
        <fullName evidence="6">Isoprenylcysteine carboxyl methyltransferase</fullName>
    </submittedName>
</protein>
<evidence type="ECO:0000256" key="3">
    <source>
        <dbReference type="ARBA" id="ARBA00022989"/>
    </source>
</evidence>
<keyword evidence="6" id="KW-0489">Methyltransferase</keyword>
<accession>A0A2M8RZ46</accession>
<dbReference type="Pfam" id="PF04191">
    <property type="entry name" value="PEMT"/>
    <property type="match status" value="1"/>
</dbReference>
<keyword evidence="2 5" id="KW-0812">Transmembrane</keyword>
<dbReference type="PANTHER" id="PTHR12714">
    <property type="entry name" value="PROTEIN-S ISOPRENYLCYSTEINE O-METHYLTRANSFERASE"/>
    <property type="match status" value="1"/>
</dbReference>
<dbReference type="RefSeq" id="WP_100295497.1">
    <property type="nucleotide sequence ID" value="NZ_PHGZ01000001.1"/>
</dbReference>
<keyword evidence="4 5" id="KW-0472">Membrane</keyword>
<evidence type="ECO:0000256" key="5">
    <source>
        <dbReference type="SAM" id="Phobius"/>
    </source>
</evidence>
<dbReference type="Gene3D" id="1.20.120.1630">
    <property type="match status" value="1"/>
</dbReference>
<dbReference type="GO" id="GO:0012505">
    <property type="term" value="C:endomembrane system"/>
    <property type="evidence" value="ECO:0007669"/>
    <property type="project" value="UniProtKB-SubCell"/>
</dbReference>
<comment type="subcellular location">
    <subcellularLocation>
        <location evidence="1">Endomembrane system</location>
        <topology evidence="1">Multi-pass membrane protein</topology>
    </subcellularLocation>
</comment>
<dbReference type="GO" id="GO:0008168">
    <property type="term" value="F:methyltransferase activity"/>
    <property type="evidence" value="ECO:0007669"/>
    <property type="project" value="UniProtKB-KW"/>
</dbReference>
<evidence type="ECO:0000256" key="1">
    <source>
        <dbReference type="ARBA" id="ARBA00004127"/>
    </source>
</evidence>
<name>A0A2M8RZ46_9PAST</name>
<dbReference type="InterPro" id="IPR007318">
    <property type="entry name" value="Phopholipid_MeTrfase"/>
</dbReference>
<dbReference type="PANTHER" id="PTHR12714:SF9">
    <property type="entry name" value="PROTEIN-S-ISOPRENYLCYSTEINE O-METHYLTRANSFERASE"/>
    <property type="match status" value="1"/>
</dbReference>
<organism evidence="6 7">
    <name type="scientific">Caviibacterium pharyngocola</name>
    <dbReference type="NCBI Taxonomy" id="28159"/>
    <lineage>
        <taxon>Bacteria</taxon>
        <taxon>Pseudomonadati</taxon>
        <taxon>Pseudomonadota</taxon>
        <taxon>Gammaproteobacteria</taxon>
        <taxon>Pasteurellales</taxon>
        <taxon>Pasteurellaceae</taxon>
        <taxon>Caviibacterium</taxon>
    </lineage>
</organism>
<dbReference type="EMBL" id="PHGZ01000001">
    <property type="protein sequence ID" value="PJG84148.1"/>
    <property type="molecule type" value="Genomic_DNA"/>
</dbReference>
<dbReference type="AlphaFoldDB" id="A0A2M8RZ46"/>
<evidence type="ECO:0000256" key="4">
    <source>
        <dbReference type="ARBA" id="ARBA00023136"/>
    </source>
</evidence>
<sequence length="150" mass="17224">MYESIKQPKIPPPFWFIACAALVYATPAIIPFTAPLWIIAPFILSACGIAAISLWQFHVVKTTVHPLQLEKTSVLVTNGIYRISRNPMYLSLLLLLISWCLYLGSLGGLLGVILFVFIINELHIKPEEKVLTEYFGNQYREYQRKVRRWV</sequence>
<reference evidence="6 7" key="1">
    <citation type="submission" date="2017-11" db="EMBL/GenBank/DDBJ databases">
        <title>Reclassification of Bisgaard taxon 5 as Caviibacterium pharyngocola gen. nov., sp. nov.</title>
        <authorList>
            <person name="Christensen H."/>
        </authorList>
    </citation>
    <scope>NUCLEOTIDE SEQUENCE [LARGE SCALE GENOMIC DNA]</scope>
    <source>
        <strain evidence="6 7">7_3</strain>
    </source>
</reference>
<dbReference type="OrthoDB" id="9811969at2"/>
<dbReference type="GO" id="GO:0032259">
    <property type="term" value="P:methylation"/>
    <property type="evidence" value="ECO:0007669"/>
    <property type="project" value="UniProtKB-KW"/>
</dbReference>
<evidence type="ECO:0000313" key="6">
    <source>
        <dbReference type="EMBL" id="PJG84148.1"/>
    </source>
</evidence>
<feature type="transmembrane region" description="Helical" evidence="5">
    <location>
        <begin position="12"/>
        <end position="30"/>
    </location>
</feature>
<comment type="caution">
    <text evidence="6">The sequence shown here is derived from an EMBL/GenBank/DDBJ whole genome shotgun (WGS) entry which is preliminary data.</text>
</comment>
<keyword evidence="7" id="KW-1185">Reference proteome</keyword>